<comment type="caution">
    <text evidence="2">The sequence shown here is derived from an EMBL/GenBank/DDBJ whole genome shotgun (WGS) entry which is preliminary data.</text>
</comment>
<dbReference type="EMBL" id="BMDT01000005">
    <property type="protein sequence ID" value="GGI65650.1"/>
    <property type="molecule type" value="Genomic_DNA"/>
</dbReference>
<evidence type="ECO:0008006" key="4">
    <source>
        <dbReference type="Google" id="ProtNLM"/>
    </source>
</evidence>
<evidence type="ECO:0000256" key="1">
    <source>
        <dbReference type="SAM" id="Phobius"/>
    </source>
</evidence>
<gene>
    <name evidence="2" type="ORF">GCM10011482_13040</name>
</gene>
<dbReference type="AlphaFoldDB" id="A0A917JEB1"/>
<proteinExistence type="predicted"/>
<sequence length="261" mass="29170">MKFCMHCGKEVKEQVKFCPFCGGDQKEVSATTSGEESVATSRITIDQESINQLADKGKNYFAYINKNIRNPILGASNQNGYFGVVTYLLLNVLIALSISHALGKNFSSTFSLELFLPLLLLFLVGQFVNVVAVYLLSNKIFKVRLNLVDTFERIYGPISLAIYGAIIMLALSFISTYGFSMLFVLFLVLIFFLISVSFVANLWRTENLSPNKNRFYWTIGALILAGIAHLIVNLLLSDMIGASIAHLFEEIIDSIFSSMFY</sequence>
<accession>A0A917JEB1</accession>
<keyword evidence="1" id="KW-1133">Transmembrane helix</keyword>
<feature type="transmembrane region" description="Helical" evidence="1">
    <location>
        <begin position="114"/>
        <end position="134"/>
    </location>
</feature>
<feature type="transmembrane region" description="Helical" evidence="1">
    <location>
        <begin position="181"/>
        <end position="203"/>
    </location>
</feature>
<name>A0A917JEB1_9ENTE</name>
<dbReference type="Proteomes" id="UP000622610">
    <property type="component" value="Unassembled WGS sequence"/>
</dbReference>
<feature type="transmembrane region" description="Helical" evidence="1">
    <location>
        <begin position="154"/>
        <end position="174"/>
    </location>
</feature>
<evidence type="ECO:0000313" key="3">
    <source>
        <dbReference type="Proteomes" id="UP000622610"/>
    </source>
</evidence>
<reference evidence="2" key="1">
    <citation type="journal article" date="2014" name="Int. J. Syst. Evol. Microbiol.">
        <title>Complete genome sequence of Corynebacterium casei LMG S-19264T (=DSM 44701T), isolated from a smear-ripened cheese.</title>
        <authorList>
            <consortium name="US DOE Joint Genome Institute (JGI-PGF)"/>
            <person name="Walter F."/>
            <person name="Albersmeier A."/>
            <person name="Kalinowski J."/>
            <person name="Ruckert C."/>
        </authorList>
    </citation>
    <scope>NUCLEOTIDE SEQUENCE</scope>
    <source>
        <strain evidence="2">CCM 8433</strain>
    </source>
</reference>
<organism evidence="2 3">
    <name type="scientific">Enterococcus alcedinis</name>
    <dbReference type="NCBI Taxonomy" id="1274384"/>
    <lineage>
        <taxon>Bacteria</taxon>
        <taxon>Bacillati</taxon>
        <taxon>Bacillota</taxon>
        <taxon>Bacilli</taxon>
        <taxon>Lactobacillales</taxon>
        <taxon>Enterococcaceae</taxon>
        <taxon>Enterococcus</taxon>
    </lineage>
</organism>
<protein>
    <recommendedName>
        <fullName evidence="4">Zinc-ribbon domain-containing protein</fullName>
    </recommendedName>
</protein>
<keyword evidence="1" id="KW-0812">Transmembrane</keyword>
<feature type="transmembrane region" description="Helical" evidence="1">
    <location>
        <begin position="215"/>
        <end position="236"/>
    </location>
</feature>
<keyword evidence="3" id="KW-1185">Reference proteome</keyword>
<keyword evidence="1" id="KW-0472">Membrane</keyword>
<reference evidence="2" key="2">
    <citation type="submission" date="2020-09" db="EMBL/GenBank/DDBJ databases">
        <authorList>
            <person name="Sun Q."/>
            <person name="Sedlacek I."/>
        </authorList>
    </citation>
    <scope>NUCLEOTIDE SEQUENCE</scope>
    <source>
        <strain evidence="2">CCM 8433</strain>
    </source>
</reference>
<dbReference type="RefSeq" id="WP_188367491.1">
    <property type="nucleotide sequence ID" value="NZ_BMDT01000005.1"/>
</dbReference>
<evidence type="ECO:0000313" key="2">
    <source>
        <dbReference type="EMBL" id="GGI65650.1"/>
    </source>
</evidence>
<feature type="transmembrane region" description="Helical" evidence="1">
    <location>
        <begin position="81"/>
        <end position="102"/>
    </location>
</feature>